<evidence type="ECO:0000313" key="4">
    <source>
        <dbReference type="EMBL" id="CAE4649329.1"/>
    </source>
</evidence>
<sequence>MVTRSATDGLCLLSRLGAPPGLEPPPGLSQPTCLAEAIKEEERVLRLGLMKLPVWEAAGCVPASPMVKQVHASPDLSYSHTCSTSASDPGDDSYNQESPPPCLLRSSVLPWMPLCPAASLAWRARRLTGPHQPLVKSASSERMSYLAEIAAEMLRNTAKDADIHCRRELRGWGVIARVSADELARSAEPLLAARLEVMRHMSATSGTIALRFRVKTQGFRIAVGFVENEYEACWDAMETGQCCRGQTCRREHPRNIQHLFVAMKLRFKGANLQGGEEGQESEEAAVIG</sequence>
<dbReference type="GO" id="GO:0008270">
    <property type="term" value="F:zinc ion binding"/>
    <property type="evidence" value="ECO:0007669"/>
    <property type="project" value="UniProtKB-KW"/>
</dbReference>
<keyword evidence="1" id="KW-0862">Zinc</keyword>
<evidence type="ECO:0000259" key="3">
    <source>
        <dbReference type="PROSITE" id="PS50103"/>
    </source>
</evidence>
<feature type="zinc finger region" description="C3H1-type" evidence="1">
    <location>
        <begin position="227"/>
        <end position="255"/>
    </location>
</feature>
<evidence type="ECO:0000256" key="1">
    <source>
        <dbReference type="PROSITE-ProRule" id="PRU00723"/>
    </source>
</evidence>
<organism evidence="4">
    <name type="scientific">Alexandrium monilatum</name>
    <dbReference type="NCBI Taxonomy" id="311494"/>
    <lineage>
        <taxon>Eukaryota</taxon>
        <taxon>Sar</taxon>
        <taxon>Alveolata</taxon>
        <taxon>Dinophyceae</taxon>
        <taxon>Gonyaulacales</taxon>
        <taxon>Pyrocystaceae</taxon>
        <taxon>Alexandrium</taxon>
    </lineage>
</organism>
<protein>
    <recommendedName>
        <fullName evidence="3">C3H1-type domain-containing protein</fullName>
    </recommendedName>
</protein>
<proteinExistence type="predicted"/>
<feature type="compositionally biased region" description="Polar residues" evidence="2">
    <location>
        <begin position="78"/>
        <end position="97"/>
    </location>
</feature>
<dbReference type="InterPro" id="IPR000571">
    <property type="entry name" value="Znf_CCCH"/>
</dbReference>
<dbReference type="EMBL" id="HBNR01073290">
    <property type="protein sequence ID" value="CAE4649329.1"/>
    <property type="molecule type" value="Transcribed_RNA"/>
</dbReference>
<name>A0A7S4SLH6_9DINO</name>
<keyword evidence="1" id="KW-0863">Zinc-finger</keyword>
<reference evidence="4" key="1">
    <citation type="submission" date="2021-01" db="EMBL/GenBank/DDBJ databases">
        <authorList>
            <person name="Corre E."/>
            <person name="Pelletier E."/>
            <person name="Niang G."/>
            <person name="Scheremetjew M."/>
            <person name="Finn R."/>
            <person name="Kale V."/>
            <person name="Holt S."/>
            <person name="Cochrane G."/>
            <person name="Meng A."/>
            <person name="Brown T."/>
            <person name="Cohen L."/>
        </authorList>
    </citation>
    <scope>NUCLEOTIDE SEQUENCE</scope>
    <source>
        <strain evidence="4">CCMP3105</strain>
    </source>
</reference>
<gene>
    <name evidence="4" type="ORF">AMON00008_LOCUS51992</name>
</gene>
<dbReference type="PROSITE" id="PS50103">
    <property type="entry name" value="ZF_C3H1"/>
    <property type="match status" value="1"/>
</dbReference>
<evidence type="ECO:0000256" key="2">
    <source>
        <dbReference type="SAM" id="MobiDB-lite"/>
    </source>
</evidence>
<feature type="domain" description="C3H1-type" evidence="3">
    <location>
        <begin position="227"/>
        <end position="255"/>
    </location>
</feature>
<feature type="region of interest" description="Disordered" evidence="2">
    <location>
        <begin position="78"/>
        <end position="99"/>
    </location>
</feature>
<dbReference type="AlphaFoldDB" id="A0A7S4SLH6"/>
<accession>A0A7S4SLH6</accession>
<keyword evidence="1" id="KW-0479">Metal-binding</keyword>